<dbReference type="PANTHER" id="PTHR42813:SF7">
    <property type="entry name" value="ALCOHOL DEHYDROGENASE (ZN-DEPENDENT)-RELATED"/>
    <property type="match status" value="1"/>
</dbReference>
<evidence type="ECO:0000256" key="3">
    <source>
        <dbReference type="ARBA" id="ARBA00022833"/>
    </source>
</evidence>
<dbReference type="InterPro" id="IPR002328">
    <property type="entry name" value="ADH_Zn_CS"/>
</dbReference>
<evidence type="ECO:0000256" key="1">
    <source>
        <dbReference type="ARBA" id="ARBA00001947"/>
    </source>
</evidence>
<evidence type="ECO:0000259" key="5">
    <source>
        <dbReference type="Pfam" id="PF08240"/>
    </source>
</evidence>
<evidence type="ECO:0000256" key="4">
    <source>
        <dbReference type="ARBA" id="ARBA00023002"/>
    </source>
</evidence>
<dbReference type="EMBL" id="JACHHZ010000001">
    <property type="protein sequence ID" value="MBB6091999.1"/>
    <property type="molecule type" value="Genomic_DNA"/>
</dbReference>
<keyword evidence="7" id="KW-1185">Reference proteome</keyword>
<dbReference type="PROSITE" id="PS00059">
    <property type="entry name" value="ADH_ZINC"/>
    <property type="match status" value="1"/>
</dbReference>
<accession>A0A841HHY7</accession>
<evidence type="ECO:0000256" key="2">
    <source>
        <dbReference type="ARBA" id="ARBA00022723"/>
    </source>
</evidence>
<protein>
    <submittedName>
        <fullName evidence="6">Alcohol dehydrogenase</fullName>
        <ecNumber evidence="6">1.1.1.1</ecNumber>
    </submittedName>
</protein>
<dbReference type="Gene3D" id="3.40.50.720">
    <property type="entry name" value="NAD(P)-binding Rossmann-like Domain"/>
    <property type="match status" value="1"/>
</dbReference>
<dbReference type="AlphaFoldDB" id="A0A841HHY7"/>
<comment type="caution">
    <text evidence="6">The sequence shown here is derived from an EMBL/GenBank/DDBJ whole genome shotgun (WGS) entry which is preliminary data.</text>
</comment>
<dbReference type="Gene3D" id="3.90.180.10">
    <property type="entry name" value="Medium-chain alcohol dehydrogenases, catalytic domain"/>
    <property type="match status" value="1"/>
</dbReference>
<dbReference type="InterPro" id="IPR013154">
    <property type="entry name" value="ADH-like_N"/>
</dbReference>
<dbReference type="InterPro" id="IPR036291">
    <property type="entry name" value="NAD(P)-bd_dom_sf"/>
</dbReference>
<sequence length="336" mass="35465">MKHVVFLAPGQLEWREVADARVQGPDEAVVRPVVVGRCDLDRLYLAGRMPLAAGEPIGHEIIGEIVELGDRAGRMFSVGQRVFVAAQISCGQCAPCKRGATSRCTSVPFGASYGMGRVGNYGGALSERIRVPFAEAMLVPLPPGMDPVPAIGLADMATDAWRAVAPQLAVRPAGRVLVTAGPCPVISLYAAGLAVSLGASSVDYVDTDSSRRAIAEAYGATTHQSIASTEAGYDVVVDGASDPEILADAVQRCAPDALVTSVAPPFSAPPLPMLAMYHKGITWRVARPDCRAGHDGAIDACMQRGFRPDRVGPKVFRFDDAIEAWLDPALYVAVRT</sequence>
<evidence type="ECO:0000313" key="6">
    <source>
        <dbReference type="EMBL" id="MBB6091999.1"/>
    </source>
</evidence>
<organism evidence="6 7">
    <name type="scientific">Povalibacter uvarum</name>
    <dbReference type="NCBI Taxonomy" id="732238"/>
    <lineage>
        <taxon>Bacteria</taxon>
        <taxon>Pseudomonadati</taxon>
        <taxon>Pseudomonadota</taxon>
        <taxon>Gammaproteobacteria</taxon>
        <taxon>Steroidobacterales</taxon>
        <taxon>Steroidobacteraceae</taxon>
        <taxon>Povalibacter</taxon>
    </lineage>
</organism>
<dbReference type="SUPFAM" id="SSF51735">
    <property type="entry name" value="NAD(P)-binding Rossmann-fold domains"/>
    <property type="match status" value="1"/>
</dbReference>
<evidence type="ECO:0000313" key="7">
    <source>
        <dbReference type="Proteomes" id="UP000588068"/>
    </source>
</evidence>
<keyword evidence="3" id="KW-0862">Zinc</keyword>
<keyword evidence="4 6" id="KW-0560">Oxidoreductase</keyword>
<keyword evidence="2" id="KW-0479">Metal-binding</keyword>
<name>A0A841HHY7_9GAMM</name>
<dbReference type="EC" id="1.1.1.1" evidence="6"/>
<dbReference type="RefSeq" id="WP_184329761.1">
    <property type="nucleotide sequence ID" value="NZ_JACHHZ010000001.1"/>
</dbReference>
<reference evidence="6 7" key="1">
    <citation type="submission" date="2020-08" db="EMBL/GenBank/DDBJ databases">
        <title>Genomic Encyclopedia of Type Strains, Phase IV (KMG-IV): sequencing the most valuable type-strain genomes for metagenomic binning, comparative biology and taxonomic classification.</title>
        <authorList>
            <person name="Goeker M."/>
        </authorList>
    </citation>
    <scope>NUCLEOTIDE SEQUENCE [LARGE SCALE GENOMIC DNA]</scope>
    <source>
        <strain evidence="6 7">DSM 26723</strain>
    </source>
</reference>
<dbReference type="GO" id="GO:0004022">
    <property type="term" value="F:alcohol dehydrogenase (NAD+) activity"/>
    <property type="evidence" value="ECO:0007669"/>
    <property type="project" value="UniProtKB-EC"/>
</dbReference>
<dbReference type="GO" id="GO:0008270">
    <property type="term" value="F:zinc ion binding"/>
    <property type="evidence" value="ECO:0007669"/>
    <property type="project" value="InterPro"/>
</dbReference>
<dbReference type="PANTHER" id="PTHR42813">
    <property type="entry name" value="ZINC-TYPE ALCOHOL DEHYDROGENASE-LIKE"/>
    <property type="match status" value="1"/>
</dbReference>
<dbReference type="Proteomes" id="UP000588068">
    <property type="component" value="Unassembled WGS sequence"/>
</dbReference>
<comment type="cofactor">
    <cofactor evidence="1">
        <name>Zn(2+)</name>
        <dbReference type="ChEBI" id="CHEBI:29105"/>
    </cofactor>
</comment>
<gene>
    <name evidence="6" type="ORF">HNQ60_000845</name>
</gene>
<dbReference type="InterPro" id="IPR011032">
    <property type="entry name" value="GroES-like_sf"/>
</dbReference>
<dbReference type="SUPFAM" id="SSF50129">
    <property type="entry name" value="GroES-like"/>
    <property type="match status" value="1"/>
</dbReference>
<feature type="domain" description="Alcohol dehydrogenase-like N-terminal" evidence="5">
    <location>
        <begin position="24"/>
        <end position="141"/>
    </location>
</feature>
<dbReference type="Pfam" id="PF08240">
    <property type="entry name" value="ADH_N"/>
    <property type="match status" value="1"/>
</dbReference>
<proteinExistence type="predicted"/>